<dbReference type="Proteomes" id="UP000324222">
    <property type="component" value="Unassembled WGS sequence"/>
</dbReference>
<name>A0A5B7DZ82_PORTR</name>
<dbReference type="AlphaFoldDB" id="A0A5B7DZ82"/>
<dbReference type="InterPro" id="IPR035914">
    <property type="entry name" value="Sperma_CUB_dom_sf"/>
</dbReference>
<dbReference type="CDD" id="cd00041">
    <property type="entry name" value="CUB"/>
    <property type="match status" value="1"/>
</dbReference>
<feature type="domain" description="CUB" evidence="3">
    <location>
        <begin position="1"/>
        <end position="100"/>
    </location>
</feature>
<proteinExistence type="predicted"/>
<comment type="caution">
    <text evidence="2">Lacks conserved residue(s) required for the propagation of feature annotation.</text>
</comment>
<dbReference type="EMBL" id="VSRR010001574">
    <property type="protein sequence ID" value="MPC26233.1"/>
    <property type="molecule type" value="Genomic_DNA"/>
</dbReference>
<comment type="caution">
    <text evidence="4">The sequence shown here is derived from an EMBL/GenBank/DDBJ whole genome shotgun (WGS) entry which is preliminary data.</text>
</comment>
<sequence>MSATSFALLNAALGGVRNSKEGITLAYETQKKEYPPSCPFDQVKIYDGSSQVSSLIGTYCGQQRNLVIFSTSSSLLLTFNTLDRIADTQNRGFQGIYNFSESYVAGEKDDQHLEVMQDLQAGKPN</sequence>
<dbReference type="InterPro" id="IPR053207">
    <property type="entry name" value="Non-NMDA_GluR_Accessory"/>
</dbReference>
<evidence type="ECO:0000256" key="1">
    <source>
        <dbReference type="ARBA" id="ARBA00023157"/>
    </source>
</evidence>
<keyword evidence="5" id="KW-1185">Reference proteome</keyword>
<evidence type="ECO:0000256" key="2">
    <source>
        <dbReference type="PROSITE-ProRule" id="PRU00059"/>
    </source>
</evidence>
<dbReference type="Pfam" id="PF00431">
    <property type="entry name" value="CUB"/>
    <property type="match status" value="1"/>
</dbReference>
<accession>A0A5B7DZ82</accession>
<dbReference type="PANTHER" id="PTHR47537">
    <property type="entry name" value="CUBILIN"/>
    <property type="match status" value="1"/>
</dbReference>
<organism evidence="4 5">
    <name type="scientific">Portunus trituberculatus</name>
    <name type="common">Swimming crab</name>
    <name type="synonym">Neptunus trituberculatus</name>
    <dbReference type="NCBI Taxonomy" id="210409"/>
    <lineage>
        <taxon>Eukaryota</taxon>
        <taxon>Metazoa</taxon>
        <taxon>Ecdysozoa</taxon>
        <taxon>Arthropoda</taxon>
        <taxon>Crustacea</taxon>
        <taxon>Multicrustacea</taxon>
        <taxon>Malacostraca</taxon>
        <taxon>Eumalacostraca</taxon>
        <taxon>Eucarida</taxon>
        <taxon>Decapoda</taxon>
        <taxon>Pleocyemata</taxon>
        <taxon>Brachyura</taxon>
        <taxon>Eubrachyura</taxon>
        <taxon>Portunoidea</taxon>
        <taxon>Portunidae</taxon>
        <taxon>Portuninae</taxon>
        <taxon>Portunus</taxon>
    </lineage>
</organism>
<dbReference type="PANTHER" id="PTHR47537:SF6">
    <property type="entry name" value="CUB DOMAIN-CONTAINING PROTEIN"/>
    <property type="match status" value="1"/>
</dbReference>
<dbReference type="SUPFAM" id="SSF49854">
    <property type="entry name" value="Spermadhesin, CUB domain"/>
    <property type="match status" value="1"/>
</dbReference>
<keyword evidence="1" id="KW-1015">Disulfide bond</keyword>
<evidence type="ECO:0000313" key="5">
    <source>
        <dbReference type="Proteomes" id="UP000324222"/>
    </source>
</evidence>
<dbReference type="GO" id="GO:0005886">
    <property type="term" value="C:plasma membrane"/>
    <property type="evidence" value="ECO:0007669"/>
    <property type="project" value="TreeGrafter"/>
</dbReference>
<reference evidence="4 5" key="1">
    <citation type="submission" date="2019-05" db="EMBL/GenBank/DDBJ databases">
        <title>Another draft genome of Portunus trituberculatus and its Hox gene families provides insights of decapod evolution.</title>
        <authorList>
            <person name="Jeong J.-H."/>
            <person name="Song I."/>
            <person name="Kim S."/>
            <person name="Choi T."/>
            <person name="Kim D."/>
            <person name="Ryu S."/>
            <person name="Kim W."/>
        </authorList>
    </citation>
    <scope>NUCLEOTIDE SEQUENCE [LARGE SCALE GENOMIC DNA]</scope>
    <source>
        <tissue evidence="4">Muscle</tissue>
    </source>
</reference>
<evidence type="ECO:0000259" key="3">
    <source>
        <dbReference type="PROSITE" id="PS01180"/>
    </source>
</evidence>
<dbReference type="Gene3D" id="2.60.120.290">
    <property type="entry name" value="Spermadhesin, CUB domain"/>
    <property type="match status" value="1"/>
</dbReference>
<protein>
    <submittedName>
        <fullName evidence="4">Exoskeleton protein RP43</fullName>
    </submittedName>
</protein>
<dbReference type="InterPro" id="IPR000859">
    <property type="entry name" value="CUB_dom"/>
</dbReference>
<dbReference type="PROSITE" id="PS01180">
    <property type="entry name" value="CUB"/>
    <property type="match status" value="1"/>
</dbReference>
<dbReference type="OrthoDB" id="6022136at2759"/>
<gene>
    <name evidence="4" type="primary">RP43</name>
    <name evidence="4" type="ORF">E2C01_019368</name>
</gene>
<evidence type="ECO:0000313" key="4">
    <source>
        <dbReference type="EMBL" id="MPC26233.1"/>
    </source>
</evidence>